<name>A0A0M6YM34_9RHOB</name>
<protein>
    <recommendedName>
        <fullName evidence="4">Secreted protein</fullName>
    </recommendedName>
</protein>
<keyword evidence="3" id="KW-1185">Reference proteome</keyword>
<proteinExistence type="predicted"/>
<keyword evidence="1" id="KW-0732">Signal</keyword>
<evidence type="ECO:0000313" key="2">
    <source>
        <dbReference type="EMBL" id="CTQ51000.1"/>
    </source>
</evidence>
<evidence type="ECO:0000256" key="1">
    <source>
        <dbReference type="SAM" id="SignalP"/>
    </source>
</evidence>
<dbReference type="STRING" id="420998.JDO7802_03034"/>
<organism evidence="2 3">
    <name type="scientific">Jannaschia donghaensis</name>
    <dbReference type="NCBI Taxonomy" id="420998"/>
    <lineage>
        <taxon>Bacteria</taxon>
        <taxon>Pseudomonadati</taxon>
        <taxon>Pseudomonadota</taxon>
        <taxon>Alphaproteobacteria</taxon>
        <taxon>Rhodobacterales</taxon>
        <taxon>Roseobacteraceae</taxon>
        <taxon>Jannaschia</taxon>
    </lineage>
</organism>
<accession>A0A0M6YM34</accession>
<dbReference type="Proteomes" id="UP000049222">
    <property type="component" value="Unassembled WGS sequence"/>
</dbReference>
<dbReference type="AlphaFoldDB" id="A0A0M6YM34"/>
<reference evidence="2 3" key="1">
    <citation type="submission" date="2015-07" db="EMBL/GenBank/DDBJ databases">
        <authorList>
            <person name="Noorani M."/>
        </authorList>
    </citation>
    <scope>NUCLEOTIDE SEQUENCE [LARGE SCALE GENOMIC DNA]</scope>
    <source>
        <strain evidence="2 3">CECT 7802</strain>
    </source>
</reference>
<sequence length="56" mass="6025">MRALLCLLLTTGLARAEGLALYAADPSDCGTYADGREVVRVFTGAEPMQEHRVCPD</sequence>
<evidence type="ECO:0000313" key="3">
    <source>
        <dbReference type="Proteomes" id="UP000049222"/>
    </source>
</evidence>
<feature type="chain" id="PRO_5005808197" description="Secreted protein" evidence="1">
    <location>
        <begin position="17"/>
        <end position="56"/>
    </location>
</feature>
<gene>
    <name evidence="2" type="ORF">JDO7802_03034</name>
</gene>
<feature type="signal peptide" evidence="1">
    <location>
        <begin position="1"/>
        <end position="16"/>
    </location>
</feature>
<dbReference type="RefSeq" id="WP_187298157.1">
    <property type="nucleotide sequence ID" value="NZ_CXSU01000012.1"/>
</dbReference>
<evidence type="ECO:0008006" key="4">
    <source>
        <dbReference type="Google" id="ProtNLM"/>
    </source>
</evidence>
<dbReference type="EMBL" id="CXSU01000012">
    <property type="protein sequence ID" value="CTQ51000.1"/>
    <property type="molecule type" value="Genomic_DNA"/>
</dbReference>